<evidence type="ECO:0000313" key="3">
    <source>
        <dbReference type="Proteomes" id="UP000053923"/>
    </source>
</evidence>
<reference evidence="3" key="1">
    <citation type="submission" date="2015-10" db="EMBL/GenBank/DDBJ databases">
        <authorList>
            <person name="Ju K.-S."/>
            <person name="Doroghazi J.R."/>
            <person name="Metcalf W.W."/>
        </authorList>
    </citation>
    <scope>NUCLEOTIDE SEQUENCE [LARGE SCALE GENOMIC DNA]</scope>
    <source>
        <strain evidence="3">NRRL 3151</strain>
    </source>
</reference>
<gene>
    <name evidence="2" type="ORF">ADL12_19990</name>
</gene>
<sequence length="190" mass="20360">MNKGRKRRGVVGLTLGATVLTSVAVTGAGPSGIGQAPGLPHPGQGTQQAMRAYSNDDNLRFTETALRRDTRTNRATVQVQLLRTAATRVDPDAGVAVVGDRGQFRWNAATGRSNTCPLTVEGGPVSTDQSVTWSVELSVPLRPARQGRQQECSEPFELQVTAEPLRNSRGNVVRDRNNNIIFVQSIEAVG</sequence>
<dbReference type="EMBL" id="LLZG01000153">
    <property type="protein sequence ID" value="KUL35463.1"/>
    <property type="molecule type" value="Genomic_DNA"/>
</dbReference>
<feature type="chain" id="PRO_5007055195" description="Tat pathway signal sequence domain protein" evidence="1">
    <location>
        <begin position="25"/>
        <end position="190"/>
    </location>
</feature>
<keyword evidence="3" id="KW-1185">Reference proteome</keyword>
<evidence type="ECO:0000256" key="1">
    <source>
        <dbReference type="SAM" id="SignalP"/>
    </source>
</evidence>
<evidence type="ECO:0000313" key="2">
    <source>
        <dbReference type="EMBL" id="KUL35463.1"/>
    </source>
</evidence>
<proteinExistence type="predicted"/>
<comment type="caution">
    <text evidence="2">The sequence shown here is derived from an EMBL/GenBank/DDBJ whole genome shotgun (WGS) entry which is preliminary data.</text>
</comment>
<feature type="signal peptide" evidence="1">
    <location>
        <begin position="1"/>
        <end position="24"/>
    </location>
</feature>
<evidence type="ECO:0008006" key="4">
    <source>
        <dbReference type="Google" id="ProtNLM"/>
    </source>
</evidence>
<accession>A0A0X3USB1</accession>
<organism evidence="2 3">
    <name type="scientific">Streptomyces regalis</name>
    <dbReference type="NCBI Taxonomy" id="68262"/>
    <lineage>
        <taxon>Bacteria</taxon>
        <taxon>Bacillati</taxon>
        <taxon>Actinomycetota</taxon>
        <taxon>Actinomycetes</taxon>
        <taxon>Kitasatosporales</taxon>
        <taxon>Streptomycetaceae</taxon>
        <taxon>Streptomyces</taxon>
    </lineage>
</organism>
<protein>
    <recommendedName>
        <fullName evidence="4">Tat pathway signal sequence domain protein</fullName>
    </recommendedName>
</protein>
<keyword evidence="1" id="KW-0732">Signal</keyword>
<name>A0A0X3USB1_9ACTN</name>
<dbReference type="AlphaFoldDB" id="A0A0X3USB1"/>
<dbReference type="Proteomes" id="UP000053923">
    <property type="component" value="Unassembled WGS sequence"/>
</dbReference>